<sequence length="126" mass="13623">MAKKAWTLYAVIGAVMILFTAICPAIAAAESTGGQVPVYLRQTASSREAGGAIDTVVTESGAQGTDERVRAVVTGDEWMKIPLLLLCAAAFIVSCFLIIDIRQRRSVAETMEMLIKEEDKNEKENS</sequence>
<evidence type="ECO:0000313" key="2">
    <source>
        <dbReference type="EMBL" id="MCQ4635213.1"/>
    </source>
</evidence>
<dbReference type="RefSeq" id="WP_256130413.1">
    <property type="nucleotide sequence ID" value="NZ_JANFXK010000001.1"/>
</dbReference>
<keyword evidence="1" id="KW-1133">Transmembrane helix</keyword>
<proteinExistence type="predicted"/>
<keyword evidence="3" id="KW-1185">Reference proteome</keyword>
<evidence type="ECO:0008006" key="4">
    <source>
        <dbReference type="Google" id="ProtNLM"/>
    </source>
</evidence>
<evidence type="ECO:0000256" key="1">
    <source>
        <dbReference type="SAM" id="Phobius"/>
    </source>
</evidence>
<evidence type="ECO:0000313" key="3">
    <source>
        <dbReference type="Proteomes" id="UP001524502"/>
    </source>
</evidence>
<dbReference type="EMBL" id="JANFXK010000001">
    <property type="protein sequence ID" value="MCQ4635213.1"/>
    <property type="molecule type" value="Genomic_DNA"/>
</dbReference>
<feature type="transmembrane region" description="Helical" evidence="1">
    <location>
        <begin position="81"/>
        <end position="101"/>
    </location>
</feature>
<organism evidence="2 3">
    <name type="scientific">Anaerovorax odorimutans</name>
    <dbReference type="NCBI Taxonomy" id="109327"/>
    <lineage>
        <taxon>Bacteria</taxon>
        <taxon>Bacillati</taxon>
        <taxon>Bacillota</taxon>
        <taxon>Clostridia</taxon>
        <taxon>Peptostreptococcales</taxon>
        <taxon>Anaerovoracaceae</taxon>
        <taxon>Anaerovorax</taxon>
    </lineage>
</organism>
<dbReference type="Proteomes" id="UP001524502">
    <property type="component" value="Unassembled WGS sequence"/>
</dbReference>
<accession>A0ABT1RJ58</accession>
<name>A0ABT1RJ58_9FIRM</name>
<feature type="transmembrane region" description="Helical" evidence="1">
    <location>
        <begin position="7"/>
        <end position="29"/>
    </location>
</feature>
<comment type="caution">
    <text evidence="2">The sequence shown here is derived from an EMBL/GenBank/DDBJ whole genome shotgun (WGS) entry which is preliminary data.</text>
</comment>
<keyword evidence="1" id="KW-0472">Membrane</keyword>
<keyword evidence="1" id="KW-0812">Transmembrane</keyword>
<gene>
    <name evidence="2" type="ORF">NE619_00505</name>
</gene>
<protein>
    <recommendedName>
        <fullName evidence="4">CcmD family protein</fullName>
    </recommendedName>
</protein>
<reference evidence="2 3" key="1">
    <citation type="submission" date="2022-06" db="EMBL/GenBank/DDBJ databases">
        <title>Isolation of gut microbiota from human fecal samples.</title>
        <authorList>
            <person name="Pamer E.G."/>
            <person name="Barat B."/>
            <person name="Waligurski E."/>
            <person name="Medina S."/>
            <person name="Paddock L."/>
            <person name="Mostad J."/>
        </authorList>
    </citation>
    <scope>NUCLEOTIDE SEQUENCE [LARGE SCALE GENOMIC DNA]</scope>
    <source>
        <strain evidence="2 3">SL.3.17</strain>
    </source>
</reference>